<dbReference type="SUPFAM" id="SSF51445">
    <property type="entry name" value="(Trans)glycosidases"/>
    <property type="match status" value="1"/>
</dbReference>
<dbReference type="InterPro" id="IPR006047">
    <property type="entry name" value="GH13_cat_dom"/>
</dbReference>
<evidence type="ECO:0000259" key="3">
    <source>
        <dbReference type="Pfam" id="PF00128"/>
    </source>
</evidence>
<dbReference type="InterPro" id="IPR017853">
    <property type="entry name" value="GH"/>
</dbReference>
<accession>A0ABW2U6L8</accession>
<sequence>MISSLLFRLKWALAVPLLALGACQSGSNSSTETETQAAAGAAPPAAAFTVKHPAWASTATIYQVNVRQFSPEGTFRAVEPHLPRLQKMGVGILWLMPINPIGVSHRKGTLGSAYSVRDYRAVNPDLGTLADLQHLVKEAHRLGMHVILDWVANHSSLGQRPHHRAPGLVHPRQPGPFPPARGRLAGRHRPRLYQARPTPVHDRKHGLLG</sequence>
<evidence type="ECO:0000256" key="2">
    <source>
        <dbReference type="SAM" id="SignalP"/>
    </source>
</evidence>
<dbReference type="Proteomes" id="UP001596513">
    <property type="component" value="Unassembled WGS sequence"/>
</dbReference>
<feature type="signal peptide" evidence="2">
    <location>
        <begin position="1"/>
        <end position="21"/>
    </location>
</feature>
<comment type="caution">
    <text evidence="4">The sequence shown here is derived from an EMBL/GenBank/DDBJ whole genome shotgun (WGS) entry which is preliminary data.</text>
</comment>
<evidence type="ECO:0000313" key="5">
    <source>
        <dbReference type="Proteomes" id="UP001596513"/>
    </source>
</evidence>
<gene>
    <name evidence="4" type="ORF">ACFQT0_12195</name>
</gene>
<keyword evidence="4" id="KW-0378">Hydrolase</keyword>
<dbReference type="GO" id="GO:0016787">
    <property type="term" value="F:hydrolase activity"/>
    <property type="evidence" value="ECO:0007669"/>
    <property type="project" value="UniProtKB-KW"/>
</dbReference>
<dbReference type="EMBL" id="JBHTEK010000001">
    <property type="protein sequence ID" value="MFC7668061.1"/>
    <property type="molecule type" value="Genomic_DNA"/>
</dbReference>
<reference evidence="5" key="1">
    <citation type="journal article" date="2019" name="Int. J. Syst. Evol. Microbiol.">
        <title>The Global Catalogue of Microorganisms (GCM) 10K type strain sequencing project: providing services to taxonomists for standard genome sequencing and annotation.</title>
        <authorList>
            <consortium name="The Broad Institute Genomics Platform"/>
            <consortium name="The Broad Institute Genome Sequencing Center for Infectious Disease"/>
            <person name="Wu L."/>
            <person name="Ma J."/>
        </authorList>
    </citation>
    <scope>NUCLEOTIDE SEQUENCE [LARGE SCALE GENOMIC DNA]</scope>
    <source>
        <strain evidence="5">JCM 19635</strain>
    </source>
</reference>
<dbReference type="Gene3D" id="3.20.20.80">
    <property type="entry name" value="Glycosidases"/>
    <property type="match status" value="1"/>
</dbReference>
<dbReference type="RefSeq" id="WP_380203080.1">
    <property type="nucleotide sequence ID" value="NZ_JBHTEK010000001.1"/>
</dbReference>
<evidence type="ECO:0000256" key="1">
    <source>
        <dbReference type="SAM" id="MobiDB-lite"/>
    </source>
</evidence>
<dbReference type="PANTHER" id="PTHR10357">
    <property type="entry name" value="ALPHA-AMYLASE FAMILY MEMBER"/>
    <property type="match status" value="1"/>
</dbReference>
<evidence type="ECO:0000313" key="4">
    <source>
        <dbReference type="EMBL" id="MFC7668061.1"/>
    </source>
</evidence>
<feature type="region of interest" description="Disordered" evidence="1">
    <location>
        <begin position="158"/>
        <end position="209"/>
    </location>
</feature>
<feature type="domain" description="Glycosyl hydrolase family 13 catalytic" evidence="3">
    <location>
        <begin position="73"/>
        <end position="157"/>
    </location>
</feature>
<proteinExistence type="predicted"/>
<keyword evidence="2" id="KW-0732">Signal</keyword>
<keyword evidence="5" id="KW-1185">Reference proteome</keyword>
<dbReference type="Pfam" id="PF00128">
    <property type="entry name" value="Alpha-amylase"/>
    <property type="match status" value="1"/>
</dbReference>
<organism evidence="4 5">
    <name type="scientific">Hymenobacter humi</name>
    <dbReference type="NCBI Taxonomy" id="1411620"/>
    <lineage>
        <taxon>Bacteria</taxon>
        <taxon>Pseudomonadati</taxon>
        <taxon>Bacteroidota</taxon>
        <taxon>Cytophagia</taxon>
        <taxon>Cytophagales</taxon>
        <taxon>Hymenobacteraceae</taxon>
        <taxon>Hymenobacter</taxon>
    </lineage>
</organism>
<protein>
    <submittedName>
        <fullName evidence="4">Alpha-amylase family glycosyl hydrolase</fullName>
    </submittedName>
</protein>
<name>A0ABW2U6L8_9BACT</name>
<feature type="chain" id="PRO_5047462066" evidence="2">
    <location>
        <begin position="22"/>
        <end position="209"/>
    </location>
</feature>